<dbReference type="AlphaFoldDB" id="U1GNB2"/>
<feature type="domain" description="SCP" evidence="1">
    <location>
        <begin position="5"/>
        <end position="138"/>
    </location>
</feature>
<dbReference type="InterPro" id="IPR034113">
    <property type="entry name" value="SCP_GAPR1-like"/>
</dbReference>
<accession>U1GNB2</accession>
<dbReference type="SMART" id="SM00198">
    <property type="entry name" value="SCP"/>
    <property type="match status" value="1"/>
</dbReference>
<evidence type="ECO:0000313" key="3">
    <source>
        <dbReference type="Proteomes" id="UP000019373"/>
    </source>
</evidence>
<dbReference type="EMBL" id="KE720925">
    <property type="protein sequence ID" value="ERF73768.1"/>
    <property type="molecule type" value="Genomic_DNA"/>
</dbReference>
<dbReference type="GeneID" id="19243414"/>
<reference evidence="3" key="1">
    <citation type="journal article" date="2014" name="BMC Genomics">
        <title>Genome characteristics reveal the impact of lichenization on lichen-forming fungus Endocarpon pusillum Hedwig (Verrucariales, Ascomycota).</title>
        <authorList>
            <person name="Wang Y.-Y."/>
            <person name="Liu B."/>
            <person name="Zhang X.-Y."/>
            <person name="Zhou Q.-M."/>
            <person name="Zhang T."/>
            <person name="Li H."/>
            <person name="Yu Y.-F."/>
            <person name="Zhang X.-L."/>
            <person name="Hao X.-Y."/>
            <person name="Wang M."/>
            <person name="Wang L."/>
            <person name="Wei J.-C."/>
        </authorList>
    </citation>
    <scope>NUCLEOTIDE SEQUENCE [LARGE SCALE GENOMIC DNA]</scope>
    <source>
        <strain evidence="3">Z07020 / HMAS-L-300199</strain>
    </source>
</reference>
<dbReference type="OMA" id="ASKLEIC"/>
<dbReference type="Proteomes" id="UP000019373">
    <property type="component" value="Unassembled WGS sequence"/>
</dbReference>
<dbReference type="SUPFAM" id="SSF55797">
    <property type="entry name" value="PR-1-like"/>
    <property type="match status" value="1"/>
</dbReference>
<keyword evidence="3" id="KW-1185">Reference proteome</keyword>
<proteinExistence type="predicted"/>
<dbReference type="CDD" id="cd05382">
    <property type="entry name" value="CAP_GAPR1-like"/>
    <property type="match status" value="1"/>
</dbReference>
<gene>
    <name evidence="2" type="ORF">EPUS_08566</name>
</gene>
<dbReference type="PANTHER" id="PTHR10334">
    <property type="entry name" value="CYSTEINE-RICH SECRETORY PROTEIN-RELATED"/>
    <property type="match status" value="1"/>
</dbReference>
<protein>
    <recommendedName>
        <fullName evidence="1">SCP domain-containing protein</fullName>
    </recommendedName>
</protein>
<dbReference type="eggNOG" id="KOG3017">
    <property type="taxonomic scope" value="Eukaryota"/>
</dbReference>
<name>U1GNB2_ENDPU</name>
<dbReference type="Gene3D" id="3.40.33.10">
    <property type="entry name" value="CAP"/>
    <property type="match status" value="1"/>
</dbReference>
<sequence length="142" mass="15867">MALNDNQKQALEIHNRARATQHLQPLQWDEGLARDAHQWAERIAREGKLQHSSGSGQGENLYWASSSGNPLQAAAQAWINERSSYHGQKIPEGNFGSYGHYTQCMWRSTRKLGMALARASNGSVYVVARYSPQGNIIGQKPY</sequence>
<dbReference type="PRINTS" id="PR00837">
    <property type="entry name" value="V5TPXLIKE"/>
</dbReference>
<dbReference type="OrthoDB" id="43654at2759"/>
<dbReference type="Pfam" id="PF00188">
    <property type="entry name" value="CAP"/>
    <property type="match status" value="1"/>
</dbReference>
<dbReference type="RefSeq" id="XP_007800576.1">
    <property type="nucleotide sequence ID" value="XM_007802385.1"/>
</dbReference>
<dbReference type="InterPro" id="IPR001283">
    <property type="entry name" value="CRISP-related"/>
</dbReference>
<evidence type="ECO:0000313" key="2">
    <source>
        <dbReference type="EMBL" id="ERF73768.1"/>
    </source>
</evidence>
<dbReference type="HOGENOM" id="CLU_035730_9_1_1"/>
<dbReference type="FunFam" id="3.40.33.10:FF:000010">
    <property type="entry name" value="Predicted protein"/>
    <property type="match status" value="1"/>
</dbReference>
<organism evidence="2 3">
    <name type="scientific">Endocarpon pusillum (strain Z07020 / HMAS-L-300199)</name>
    <name type="common">Lichen-forming fungus</name>
    <dbReference type="NCBI Taxonomy" id="1263415"/>
    <lineage>
        <taxon>Eukaryota</taxon>
        <taxon>Fungi</taxon>
        <taxon>Dikarya</taxon>
        <taxon>Ascomycota</taxon>
        <taxon>Pezizomycotina</taxon>
        <taxon>Eurotiomycetes</taxon>
        <taxon>Chaetothyriomycetidae</taxon>
        <taxon>Verrucariales</taxon>
        <taxon>Verrucariaceae</taxon>
        <taxon>Endocarpon</taxon>
    </lineage>
</organism>
<evidence type="ECO:0000259" key="1">
    <source>
        <dbReference type="SMART" id="SM00198"/>
    </source>
</evidence>
<dbReference type="InterPro" id="IPR035940">
    <property type="entry name" value="CAP_sf"/>
</dbReference>
<dbReference type="InterPro" id="IPR014044">
    <property type="entry name" value="CAP_dom"/>
</dbReference>